<keyword evidence="2" id="KW-0808">Transferase</keyword>
<dbReference type="InterPro" id="IPR002173">
    <property type="entry name" value="Carboh/pur_kinase_PfkB_CS"/>
</dbReference>
<organism evidence="7 8">
    <name type="scientific">Methanolobus zinderi</name>
    <dbReference type="NCBI Taxonomy" id="536044"/>
    <lineage>
        <taxon>Archaea</taxon>
        <taxon>Methanobacteriati</taxon>
        <taxon>Methanobacteriota</taxon>
        <taxon>Stenosarchaea group</taxon>
        <taxon>Methanomicrobia</taxon>
        <taxon>Methanosarcinales</taxon>
        <taxon>Methanosarcinaceae</taxon>
        <taxon>Methanolobus</taxon>
    </lineage>
</organism>
<reference evidence="7 8" key="1">
    <citation type="submission" date="2020-06" db="EMBL/GenBank/DDBJ databases">
        <title>Methanolobus halotolerans sp. nov., isolated from a saline lake Tus in Siberia.</title>
        <authorList>
            <person name="Shen Y."/>
            <person name="Chen S.-C."/>
            <person name="Lai M.-C."/>
            <person name="Huang H.-H."/>
            <person name="Chiu H.-H."/>
            <person name="Tang S.-L."/>
            <person name="Rogozin D.Y."/>
            <person name="Degermendzhy A.G."/>
        </authorList>
    </citation>
    <scope>NUCLEOTIDE SEQUENCE [LARGE SCALE GENOMIC DNA]</scope>
    <source>
        <strain evidence="7 8">DSM 21339</strain>
    </source>
</reference>
<dbReference type="PANTHER" id="PTHR43085:SF1">
    <property type="entry name" value="PSEUDOURIDINE KINASE-RELATED"/>
    <property type="match status" value="1"/>
</dbReference>
<keyword evidence="3" id="KW-0547">Nucleotide-binding</keyword>
<dbReference type="InterPro" id="IPR050306">
    <property type="entry name" value="PfkB_Carbo_kinase"/>
</dbReference>
<dbReference type="RefSeq" id="WP_176965934.1">
    <property type="nucleotide sequence ID" value="NZ_CP058215.1"/>
</dbReference>
<dbReference type="SUPFAM" id="SSF53613">
    <property type="entry name" value="Ribokinase-like"/>
    <property type="match status" value="1"/>
</dbReference>
<evidence type="ECO:0000256" key="4">
    <source>
        <dbReference type="ARBA" id="ARBA00022777"/>
    </source>
</evidence>
<dbReference type="OrthoDB" id="124714at2157"/>
<dbReference type="EMBL" id="CP058215">
    <property type="protein sequence ID" value="QLC50879.1"/>
    <property type="molecule type" value="Genomic_DNA"/>
</dbReference>
<feature type="domain" description="Carbohydrate kinase PfkB" evidence="6">
    <location>
        <begin position="2"/>
        <end position="229"/>
    </location>
</feature>
<dbReference type="PROSITE" id="PS00584">
    <property type="entry name" value="PFKB_KINASES_2"/>
    <property type="match status" value="1"/>
</dbReference>
<dbReference type="InterPro" id="IPR011611">
    <property type="entry name" value="PfkB_dom"/>
</dbReference>
<dbReference type="GO" id="GO:0016301">
    <property type="term" value="F:kinase activity"/>
    <property type="evidence" value="ECO:0007669"/>
    <property type="project" value="UniProtKB-KW"/>
</dbReference>
<keyword evidence="4 7" id="KW-0418">Kinase</keyword>
<protein>
    <submittedName>
        <fullName evidence="7">Carbohydrate kinase</fullName>
    </submittedName>
</protein>
<evidence type="ECO:0000256" key="2">
    <source>
        <dbReference type="ARBA" id="ARBA00022679"/>
    </source>
</evidence>
<dbReference type="KEGG" id="mzi:HWN40_11890"/>
<accession>A0A7D5E947</accession>
<evidence type="ECO:0000256" key="1">
    <source>
        <dbReference type="ARBA" id="ARBA00010688"/>
    </source>
</evidence>
<dbReference type="Gene3D" id="3.40.1190.20">
    <property type="match status" value="1"/>
</dbReference>
<proteinExistence type="inferred from homology"/>
<dbReference type="GO" id="GO:0005524">
    <property type="term" value="F:ATP binding"/>
    <property type="evidence" value="ECO:0007669"/>
    <property type="project" value="UniProtKB-KW"/>
</dbReference>
<evidence type="ECO:0000259" key="6">
    <source>
        <dbReference type="Pfam" id="PF00294"/>
    </source>
</evidence>
<dbReference type="PANTHER" id="PTHR43085">
    <property type="entry name" value="HEXOKINASE FAMILY MEMBER"/>
    <property type="match status" value="1"/>
</dbReference>
<gene>
    <name evidence="7" type="ORF">HWN40_11890</name>
</gene>
<name>A0A7D5E947_9EURY</name>
<sequence length="282" mass="31206">MLNSTVSLGRAGAEVFLLTEFADDDIGHLICQFLKDNSVSTELISIYNGRKSPLALAFLNVENDARYSFYEDFPVSRSLKTISDLSSEDIIMFSSILAVSREIRPELKTLLDEAKSKGASIIYDPNIRPSHGMSSEDTAEMVQENIAYADIVRASHEDMISLEGLVNADDAYDYVRDSGCMCLIYTMGKDGVCLRTPELSKYYSTPEIETASTVGAGDNFNAGIVYQFLCENISPSKAQRMSESVWDRVIERGMGFASYVCRINENYISGSFAANIKSLRKG</sequence>
<keyword evidence="8" id="KW-1185">Reference proteome</keyword>
<evidence type="ECO:0000256" key="5">
    <source>
        <dbReference type="ARBA" id="ARBA00022840"/>
    </source>
</evidence>
<dbReference type="Pfam" id="PF00294">
    <property type="entry name" value="PfkB"/>
    <property type="match status" value="1"/>
</dbReference>
<evidence type="ECO:0000256" key="3">
    <source>
        <dbReference type="ARBA" id="ARBA00022741"/>
    </source>
</evidence>
<keyword evidence="5" id="KW-0067">ATP-binding</keyword>
<dbReference type="Proteomes" id="UP000509594">
    <property type="component" value="Chromosome"/>
</dbReference>
<comment type="similarity">
    <text evidence="1">Belongs to the carbohydrate kinase PfkB family.</text>
</comment>
<evidence type="ECO:0000313" key="7">
    <source>
        <dbReference type="EMBL" id="QLC50879.1"/>
    </source>
</evidence>
<dbReference type="AlphaFoldDB" id="A0A7D5E947"/>
<evidence type="ECO:0000313" key="8">
    <source>
        <dbReference type="Proteomes" id="UP000509594"/>
    </source>
</evidence>
<dbReference type="InterPro" id="IPR029056">
    <property type="entry name" value="Ribokinase-like"/>
</dbReference>
<dbReference type="GeneID" id="55822387"/>